<dbReference type="InterPro" id="IPR018060">
    <property type="entry name" value="HTH_AraC"/>
</dbReference>
<gene>
    <name evidence="5" type="ORF">V1I91_11815</name>
</gene>
<feature type="domain" description="HTH araC/xylS-type" evidence="4">
    <location>
        <begin position="261"/>
        <end position="360"/>
    </location>
</feature>
<accession>A0ABU7IUX0</accession>
<dbReference type="InterPro" id="IPR042557">
    <property type="entry name" value="SCO4226"/>
</dbReference>
<evidence type="ECO:0000259" key="4">
    <source>
        <dbReference type="PROSITE" id="PS01124"/>
    </source>
</evidence>
<dbReference type="SUPFAM" id="SSF46689">
    <property type="entry name" value="Homeodomain-like"/>
    <property type="match status" value="1"/>
</dbReference>
<keyword evidence="6" id="KW-1185">Reference proteome</keyword>
<evidence type="ECO:0000313" key="5">
    <source>
        <dbReference type="EMBL" id="MEE1976761.1"/>
    </source>
</evidence>
<evidence type="ECO:0000313" key="6">
    <source>
        <dbReference type="Proteomes" id="UP001356308"/>
    </source>
</evidence>
<dbReference type="Gene3D" id="1.10.10.60">
    <property type="entry name" value="Homeodomain-like"/>
    <property type="match status" value="1"/>
</dbReference>
<keyword evidence="1" id="KW-0805">Transcription regulation</keyword>
<keyword evidence="2" id="KW-0238">DNA-binding</keyword>
<sequence length="363" mass="40932">MPIYMDRHDVSNEITAESVAILHLEDLKIQHKYNCRGLTYWFDDKRKTAFCLVEAPNAESVHNMHQHAHGQLPHSIIEVDAGLVASFLGRMEDPDTSIGSELTVIDEPAFRFLLTVQIQLGQLSNDPDKNLARGIKDFMQKVINVIEDMQGIPVRQGFQNILGSFTKAQNAVDCGLELNSRLKRVNPLLRLSIGLEAGLPVVGIKTFFEDTIQTSRRLCEMGRDFSVSSSVLKMYEEEARGVDPKDTEITKIKTTELDFFHKFFDYLEANFSNSELKIDAFVTALGYSRSQVYRSSINLFGCSPNVFLNRYRLKKSLEQLANTSNTVSDTAFLSGFSSASYFSKCFRNEYGISPKAYMKAVSP</sequence>
<dbReference type="Pfam" id="PF14026">
    <property type="entry name" value="SCO4226-like"/>
    <property type="match status" value="1"/>
</dbReference>
<keyword evidence="3" id="KW-0804">Transcription</keyword>
<reference evidence="5 6" key="1">
    <citation type="submission" date="2024-01" db="EMBL/GenBank/DDBJ databases">
        <title>Maribacter spp. originated from different algae showed divergent polysaccharides utilization ability.</title>
        <authorList>
            <person name="Wang H."/>
            <person name="Wu Y."/>
        </authorList>
    </citation>
    <scope>NUCLEOTIDE SEQUENCE [LARGE SCALE GENOMIC DNA]</scope>
    <source>
        <strain evidence="5 6">PR1</strain>
    </source>
</reference>
<dbReference type="InterPro" id="IPR029787">
    <property type="entry name" value="Nucleotide_cyclase"/>
</dbReference>
<dbReference type="Gene3D" id="3.30.70.3090">
    <property type="entry name" value="ORF SCO4226, nickel-binding ferredoxin-like monomer"/>
    <property type="match status" value="1"/>
</dbReference>
<dbReference type="PROSITE" id="PS00041">
    <property type="entry name" value="HTH_ARAC_FAMILY_1"/>
    <property type="match status" value="1"/>
</dbReference>
<dbReference type="InterPro" id="IPR020449">
    <property type="entry name" value="Tscrpt_reg_AraC-type_HTH"/>
</dbReference>
<organism evidence="5 6">
    <name type="scientific">Maribacter cobaltidurans</name>
    <dbReference type="NCBI Taxonomy" id="1178778"/>
    <lineage>
        <taxon>Bacteria</taxon>
        <taxon>Pseudomonadati</taxon>
        <taxon>Bacteroidota</taxon>
        <taxon>Flavobacteriia</taxon>
        <taxon>Flavobacteriales</taxon>
        <taxon>Flavobacteriaceae</taxon>
        <taxon>Maribacter</taxon>
    </lineage>
</organism>
<dbReference type="Pfam" id="PF12833">
    <property type="entry name" value="HTH_18"/>
    <property type="match status" value="1"/>
</dbReference>
<dbReference type="InterPro" id="IPR018062">
    <property type="entry name" value="HTH_AraC-typ_CS"/>
</dbReference>
<dbReference type="InterPro" id="IPR009057">
    <property type="entry name" value="Homeodomain-like_sf"/>
</dbReference>
<name>A0ABU7IUX0_9FLAO</name>
<dbReference type="Proteomes" id="UP001356308">
    <property type="component" value="Unassembled WGS sequence"/>
</dbReference>
<dbReference type="InterPro" id="IPR025336">
    <property type="entry name" value="SCO4226-like"/>
</dbReference>
<dbReference type="PROSITE" id="PS01124">
    <property type="entry name" value="HTH_ARAC_FAMILY_2"/>
    <property type="match status" value="1"/>
</dbReference>
<proteinExistence type="predicted"/>
<dbReference type="EMBL" id="JAZDDG010000005">
    <property type="protein sequence ID" value="MEE1976761.1"/>
    <property type="molecule type" value="Genomic_DNA"/>
</dbReference>
<evidence type="ECO:0000256" key="3">
    <source>
        <dbReference type="ARBA" id="ARBA00023163"/>
    </source>
</evidence>
<comment type="caution">
    <text evidence="5">The sequence shown here is derived from an EMBL/GenBank/DDBJ whole genome shotgun (WGS) entry which is preliminary data.</text>
</comment>
<dbReference type="Gene3D" id="3.30.70.1230">
    <property type="entry name" value="Nucleotide cyclase"/>
    <property type="match status" value="1"/>
</dbReference>
<dbReference type="PANTHER" id="PTHR43280">
    <property type="entry name" value="ARAC-FAMILY TRANSCRIPTIONAL REGULATOR"/>
    <property type="match status" value="1"/>
</dbReference>
<dbReference type="RefSeq" id="WP_272651455.1">
    <property type="nucleotide sequence ID" value="NZ_JAZDDG010000005.1"/>
</dbReference>
<dbReference type="PRINTS" id="PR00032">
    <property type="entry name" value="HTHARAC"/>
</dbReference>
<evidence type="ECO:0000256" key="1">
    <source>
        <dbReference type="ARBA" id="ARBA00023015"/>
    </source>
</evidence>
<protein>
    <submittedName>
        <fullName evidence="5">Nickel-binding protein</fullName>
    </submittedName>
</protein>
<dbReference type="PANTHER" id="PTHR43280:SF2">
    <property type="entry name" value="HTH-TYPE TRANSCRIPTIONAL REGULATOR EXSA"/>
    <property type="match status" value="1"/>
</dbReference>
<dbReference type="SMART" id="SM00342">
    <property type="entry name" value="HTH_ARAC"/>
    <property type="match status" value="1"/>
</dbReference>
<evidence type="ECO:0000256" key="2">
    <source>
        <dbReference type="ARBA" id="ARBA00023125"/>
    </source>
</evidence>
<dbReference type="SUPFAM" id="SSF55073">
    <property type="entry name" value="Nucleotide cyclase"/>
    <property type="match status" value="1"/>
</dbReference>